<feature type="domain" description="DNA helicase Pif1-like 2B" evidence="4">
    <location>
        <begin position="1254"/>
        <end position="1300"/>
    </location>
</feature>
<feature type="region of interest" description="Disordered" evidence="2">
    <location>
        <begin position="53"/>
        <end position="72"/>
    </location>
</feature>
<keyword evidence="1" id="KW-0547">Nucleotide-binding</keyword>
<comment type="cofactor">
    <cofactor evidence="1">
        <name>Mg(2+)</name>
        <dbReference type="ChEBI" id="CHEBI:18420"/>
    </cofactor>
</comment>
<feature type="domain" description="DNA helicase Pif1-like DEAD-box helicase" evidence="3">
    <location>
        <begin position="941"/>
        <end position="1158"/>
    </location>
</feature>
<dbReference type="GO" id="GO:0043139">
    <property type="term" value="F:5'-3' DNA helicase activity"/>
    <property type="evidence" value="ECO:0007669"/>
    <property type="project" value="UniProtKB-EC"/>
</dbReference>
<evidence type="ECO:0000256" key="1">
    <source>
        <dbReference type="RuleBase" id="RU363044"/>
    </source>
</evidence>
<evidence type="ECO:0000313" key="6">
    <source>
        <dbReference type="Proteomes" id="UP000289340"/>
    </source>
</evidence>
<comment type="caution">
    <text evidence="5">The sequence shown here is derived from an EMBL/GenBank/DDBJ whole genome shotgun (WGS) entry which is preliminary data.</text>
</comment>
<keyword evidence="1" id="KW-0378">Hydrolase</keyword>
<reference evidence="5 6" key="1">
    <citation type="submission" date="2018-09" db="EMBL/GenBank/DDBJ databases">
        <title>A high-quality reference genome of wild soybean provides a powerful tool to mine soybean genomes.</title>
        <authorList>
            <person name="Xie M."/>
            <person name="Chung C.Y.L."/>
            <person name="Li M.-W."/>
            <person name="Wong F.-L."/>
            <person name="Chan T.-F."/>
            <person name="Lam H.-M."/>
        </authorList>
    </citation>
    <scope>NUCLEOTIDE SEQUENCE [LARGE SCALE GENOMIC DNA]</scope>
    <source>
        <strain evidence="6">cv. W05</strain>
        <tissue evidence="5">Hypocotyl of etiolated seedlings</tissue>
    </source>
</reference>
<dbReference type="Pfam" id="PF21530">
    <property type="entry name" value="Pif1_2B_dom"/>
    <property type="match status" value="1"/>
</dbReference>
<dbReference type="GO" id="GO:0005524">
    <property type="term" value="F:ATP binding"/>
    <property type="evidence" value="ECO:0007669"/>
    <property type="project" value="UniProtKB-KW"/>
</dbReference>
<gene>
    <name evidence="5" type="ORF">D0Y65_038589</name>
</gene>
<comment type="similarity">
    <text evidence="1">Belongs to the helicase family.</text>
</comment>
<proteinExistence type="inferred from homology"/>
<dbReference type="Gene3D" id="2.40.50.140">
    <property type="entry name" value="Nucleic acid-binding proteins"/>
    <property type="match status" value="1"/>
</dbReference>
<dbReference type="PANTHER" id="PTHR10492">
    <property type="match status" value="1"/>
</dbReference>
<keyword evidence="1" id="KW-0067">ATP-binding</keyword>
<keyword evidence="6" id="KW-1185">Reference proteome</keyword>
<dbReference type="EC" id="5.6.2.3" evidence="1"/>
<dbReference type="GO" id="GO:0016887">
    <property type="term" value="F:ATP hydrolysis activity"/>
    <property type="evidence" value="ECO:0007669"/>
    <property type="project" value="RHEA"/>
</dbReference>
<dbReference type="GO" id="GO:0006281">
    <property type="term" value="P:DNA repair"/>
    <property type="evidence" value="ECO:0007669"/>
    <property type="project" value="UniProtKB-KW"/>
</dbReference>
<name>A0A445H5K4_GLYSO</name>
<sequence>MVETTWSQRLPRWSTVTKLPRRWTTALLFAEPSSMHHDNLLFTATMVASSSTKKKKNLFPQPPLNDNEEKENGNAVKLSFDSSFSRVNPAPYLVYFLKTTSVKEIHHPEIPSNVYLITLFTDIIAGLAPRHTLVDIVGVIVDLIDFKTVNPPHRMTVRLRDNSNYDILITVWEDYAIQLHDVIDKNLLLQEPLVVILTLGKIKDATDKYPLSMQNIKFGSKLYVNADITEIHEFRQRYKLNVRMEHNGDKGNFLIWDATCIKLFGKTAGECRDELILVGEDIKVFPTCVDEILLKTWAVRFKFRSQLRQSSVLDVSEELHHIQSLIATLGLKEQSSKGKGIAIEPESSPPIFVPTPSLSQSSDYDPGYSTCLTPTKRISCQQTSSDFDFDEHAYSDSSDDDVNMTQENIDIEYSLNDPTIDDLDDYDEQTFLSASSAYQNTGGTYIDIEDPVWECPHCKAMMWYDERINKDKQTNKPRFSLCCSDGKIQLPLLHEPPHPLNHLLFNNQDPKAKNFQQYIRIYNLMFVFTSPGIKFDKSYNTGKGPPTFCIHGQTHHLIGSLLLMPNNPPKFAQLYIYDTDNEIINRLSQNSMHDMLDEHIIIAIKDMLDHHNQYAQRFRMARDKLHSAAVPDLKMKLISQRQTDGRLYNLPTTTKVAALIVASLGNQDEIKQYLDCRYVSPPEACWKIFAFPMHARSPTVERLYVHLENQQHVYWTDDQQIGEVLSKNTIKEFMFTAWMHSNKICSYGRDLTYHQYISRFVYVARKRYWQQRKQGNTIGRLIWVPPSAGELFYLRMMLSTAKGAQSYSDIRTVNGLVYPTFREACFAKGFLGSDQEFISALQESNNWGTAHYLRKLFVKLLFMNTMDRPEYVWQQTWQWMTDDIIFNHRKQANRRSLRDFPCMSYPIGYARNQHHNNLIHNEMAYDKEMLPKQYNTTYQLLTDEQKTIVDTIMSVVNTQSAAVYFLYGYGGTSKTFVWTTLSSGIRSNGGIVCTIASSGIASLLLPGGRTAHSKFAIPVPATENSTCNIHQGSELAELLKVTKLIVWDEVPMCHKFPFEALDKSLKDIMQNNLPFGGRIMVFGGDFRQILPIVPKGNRSDIVHATINASYIWDHCQILKLTKNMRLLSNAPQQPNNEELKQFSHWLLDIGDGKIGQYNDGFSEITIPDEFLIKNYDDPIHAIVEATYPSLIDNYSDTDYLQKRVVLASKKEIVDKINDYVLSLIPNHEKEYCSADSIDKSDELLNPAFALLPPEFLYSLQTSGIPNHKLKLKVGTPIMLIRNLDQIDGLCNGTRLIITKLGSNVIEAEVITGPNSGNRTYIPIINMSPSESPWPFKLIRRQFPFIVSYAMTINKSQGQSLHHIGLYLPHPVFSHGQLYVALSRVKSKDGLHILIHDNDGNPKNITTNVVYNEVFANL</sequence>
<evidence type="ECO:0000259" key="4">
    <source>
        <dbReference type="Pfam" id="PF21530"/>
    </source>
</evidence>
<comment type="catalytic activity">
    <reaction evidence="1">
        <text>ATP + H2O = ADP + phosphate + H(+)</text>
        <dbReference type="Rhea" id="RHEA:13065"/>
        <dbReference type="ChEBI" id="CHEBI:15377"/>
        <dbReference type="ChEBI" id="CHEBI:15378"/>
        <dbReference type="ChEBI" id="CHEBI:30616"/>
        <dbReference type="ChEBI" id="CHEBI:43474"/>
        <dbReference type="ChEBI" id="CHEBI:456216"/>
        <dbReference type="EC" id="5.6.2.3"/>
    </reaction>
</comment>
<accession>A0A445H5K4</accession>
<dbReference type="CDD" id="cd04481">
    <property type="entry name" value="RPA1_DBD_B_like"/>
    <property type="match status" value="1"/>
</dbReference>
<keyword evidence="1" id="KW-0227">DNA damage</keyword>
<evidence type="ECO:0000256" key="2">
    <source>
        <dbReference type="SAM" id="MobiDB-lite"/>
    </source>
</evidence>
<dbReference type="InterPro" id="IPR027417">
    <property type="entry name" value="P-loop_NTPase"/>
</dbReference>
<dbReference type="SUPFAM" id="SSF50249">
    <property type="entry name" value="Nucleic acid-binding proteins"/>
    <property type="match status" value="1"/>
</dbReference>
<keyword evidence="1" id="KW-0234">DNA repair</keyword>
<dbReference type="GO" id="GO:0006310">
    <property type="term" value="P:DNA recombination"/>
    <property type="evidence" value="ECO:0007669"/>
    <property type="project" value="UniProtKB-KW"/>
</dbReference>
<keyword evidence="1" id="KW-0233">DNA recombination</keyword>
<dbReference type="Proteomes" id="UP000289340">
    <property type="component" value="Chromosome 14"/>
</dbReference>
<dbReference type="InterPro" id="IPR010285">
    <property type="entry name" value="DNA_helicase_pif1-like_DEAD"/>
</dbReference>
<evidence type="ECO:0000259" key="3">
    <source>
        <dbReference type="Pfam" id="PF05970"/>
    </source>
</evidence>
<dbReference type="Pfam" id="PF05970">
    <property type="entry name" value="PIF1"/>
    <property type="match status" value="1"/>
</dbReference>
<dbReference type="SUPFAM" id="SSF52540">
    <property type="entry name" value="P-loop containing nucleoside triphosphate hydrolases"/>
    <property type="match status" value="2"/>
</dbReference>
<dbReference type="GO" id="GO:0000723">
    <property type="term" value="P:telomere maintenance"/>
    <property type="evidence" value="ECO:0007669"/>
    <property type="project" value="InterPro"/>
</dbReference>
<dbReference type="CDD" id="cd18809">
    <property type="entry name" value="SF1_C_RecD"/>
    <property type="match status" value="1"/>
</dbReference>
<protein>
    <recommendedName>
        <fullName evidence="1">ATP-dependent DNA helicase</fullName>
        <ecNumber evidence="1">5.6.2.3</ecNumber>
    </recommendedName>
</protein>
<dbReference type="Gene3D" id="3.40.50.300">
    <property type="entry name" value="P-loop containing nucleotide triphosphate hydrolases"/>
    <property type="match status" value="1"/>
</dbReference>
<dbReference type="PANTHER" id="PTHR10492:SF78">
    <property type="entry name" value="ATP-DEPENDENT DNA HELICASE"/>
    <property type="match status" value="1"/>
</dbReference>
<dbReference type="InterPro" id="IPR012340">
    <property type="entry name" value="NA-bd_OB-fold"/>
</dbReference>
<dbReference type="EMBL" id="QZWG01000014">
    <property type="protein sequence ID" value="RZB68875.1"/>
    <property type="molecule type" value="Genomic_DNA"/>
</dbReference>
<keyword evidence="1 5" id="KW-0347">Helicase</keyword>
<organism evidence="5 6">
    <name type="scientific">Glycine soja</name>
    <name type="common">Wild soybean</name>
    <dbReference type="NCBI Taxonomy" id="3848"/>
    <lineage>
        <taxon>Eukaryota</taxon>
        <taxon>Viridiplantae</taxon>
        <taxon>Streptophyta</taxon>
        <taxon>Embryophyta</taxon>
        <taxon>Tracheophyta</taxon>
        <taxon>Spermatophyta</taxon>
        <taxon>Magnoliopsida</taxon>
        <taxon>eudicotyledons</taxon>
        <taxon>Gunneridae</taxon>
        <taxon>Pentapetalae</taxon>
        <taxon>rosids</taxon>
        <taxon>fabids</taxon>
        <taxon>Fabales</taxon>
        <taxon>Fabaceae</taxon>
        <taxon>Papilionoideae</taxon>
        <taxon>50 kb inversion clade</taxon>
        <taxon>NPAAA clade</taxon>
        <taxon>indigoferoid/millettioid clade</taxon>
        <taxon>Phaseoleae</taxon>
        <taxon>Glycine</taxon>
        <taxon>Glycine subgen. Soja</taxon>
    </lineage>
</organism>
<dbReference type="InterPro" id="IPR049163">
    <property type="entry name" value="Pif1-like_2B_dom"/>
</dbReference>
<evidence type="ECO:0000313" key="5">
    <source>
        <dbReference type="EMBL" id="RZB68875.1"/>
    </source>
</evidence>